<proteinExistence type="predicted"/>
<reference evidence="5" key="4">
    <citation type="submission" date="2019-10" db="EMBL/GenBank/DDBJ databases">
        <authorList>
            <consortium name="NCBI Pathogen Detection Project"/>
        </authorList>
    </citation>
    <scope>NUCLEOTIDE SEQUENCE</scope>
    <source>
        <strain evidence="5">Salmonella enterica</strain>
    </source>
</reference>
<dbReference type="EMBL" id="AAGEBA010000123">
    <property type="protein sequence ID" value="EBM9050510.1"/>
    <property type="molecule type" value="Genomic_DNA"/>
</dbReference>
<evidence type="ECO:0000313" key="9">
    <source>
        <dbReference type="EMBL" id="HAB6168156.1"/>
    </source>
</evidence>
<dbReference type="NCBIfam" id="TIGR03696">
    <property type="entry name" value="Rhs_assc_core"/>
    <property type="match status" value="1"/>
</dbReference>
<dbReference type="Gene3D" id="2.180.10.10">
    <property type="entry name" value="RHS repeat-associated core"/>
    <property type="match status" value="1"/>
</dbReference>
<dbReference type="Pfam" id="PF14414">
    <property type="entry name" value="WHH"/>
    <property type="match status" value="1"/>
</dbReference>
<reference evidence="4" key="2">
    <citation type="submission" date="2018-07" db="EMBL/GenBank/DDBJ databases">
        <authorList>
            <person name="Ashton P.M."/>
            <person name="Dallman T."/>
            <person name="Nair S."/>
            <person name="De Pinna E."/>
            <person name="Peters T."/>
            <person name="Grant K."/>
        </authorList>
    </citation>
    <scope>NUCLEOTIDE SEQUENCE</scope>
    <source>
        <strain evidence="4">330451</strain>
    </source>
</reference>
<evidence type="ECO:0000313" key="6">
    <source>
        <dbReference type="EMBL" id="HAB2228390.1"/>
    </source>
</evidence>
<evidence type="ECO:0000313" key="3">
    <source>
        <dbReference type="EMBL" id="ECA3206721.1"/>
    </source>
</evidence>
<accession>A0A5I9BRZ8</accession>
<dbReference type="EMBL" id="DAAFZU010000316">
    <property type="protein sequence ID" value="HAB2156274.1"/>
    <property type="molecule type" value="Genomic_DNA"/>
</dbReference>
<dbReference type="AlphaFoldDB" id="A0A5I9BRZ8"/>
<evidence type="ECO:0000313" key="5">
    <source>
        <dbReference type="EMBL" id="HAB2156274.1"/>
    </source>
</evidence>
<evidence type="ECO:0000313" key="4">
    <source>
        <dbReference type="EMBL" id="EDI0343461.1"/>
    </source>
</evidence>
<evidence type="ECO:0000313" key="2">
    <source>
        <dbReference type="EMBL" id="EBM9050510.1"/>
    </source>
</evidence>
<evidence type="ECO:0000256" key="1">
    <source>
        <dbReference type="SAM" id="MobiDB-lite"/>
    </source>
</evidence>
<name>A0A5I9BRZ8_SALDU</name>
<reference evidence="2" key="3">
    <citation type="submission" date="2019-06" db="EMBL/GenBank/DDBJ databases">
        <authorList>
            <consortium name="GenomeTrakr network: Whole genome sequencing for foodborne pathogen traceback"/>
        </authorList>
    </citation>
    <scope>NUCLEOTIDE SEQUENCE</scope>
    <source>
        <strain evidence="3">FSIS11816373</strain>
        <strain evidence="2">FSIS11920184</strain>
    </source>
</reference>
<dbReference type="EMBL" id="AAHTZC010000055">
    <property type="protein sequence ID" value="ECA3206721.1"/>
    <property type="molecule type" value="Genomic_DNA"/>
</dbReference>
<dbReference type="InterPro" id="IPR032869">
    <property type="entry name" value="WHH_dom_containing"/>
</dbReference>
<organism evidence="2">
    <name type="scientific">Salmonella dublin</name>
    <dbReference type="NCBI Taxonomy" id="98360"/>
    <lineage>
        <taxon>Bacteria</taxon>
        <taxon>Pseudomonadati</taxon>
        <taxon>Pseudomonadota</taxon>
        <taxon>Gammaproteobacteria</taxon>
        <taxon>Enterobacterales</taxon>
        <taxon>Enterobacteriaceae</taxon>
        <taxon>Salmonella</taxon>
    </lineage>
</organism>
<evidence type="ECO:0000313" key="7">
    <source>
        <dbReference type="EMBL" id="HAB4129179.1"/>
    </source>
</evidence>
<dbReference type="PANTHER" id="PTHR32305">
    <property type="match status" value="1"/>
</dbReference>
<gene>
    <name evidence="4" type="ORF">CC728_08065</name>
    <name evidence="3" type="ORF">EJP12_23075</name>
    <name evidence="2" type="ORF">FBH21_24035</name>
    <name evidence="8" type="ORF">GB128_23855</name>
    <name evidence="5" type="ORF">GB155_23640</name>
    <name evidence="9" type="ORF">GB377_24550</name>
    <name evidence="6" type="ORF">GB562_23485</name>
    <name evidence="7" type="ORF">GBX69_22695</name>
</gene>
<dbReference type="EMBL" id="DAAHAY010000234">
    <property type="protein sequence ID" value="HAB5367931.1"/>
    <property type="molecule type" value="Genomic_DNA"/>
</dbReference>
<dbReference type="EMBL" id="DAAHIK010000313">
    <property type="protein sequence ID" value="HAB6168156.1"/>
    <property type="molecule type" value="Genomic_DNA"/>
</dbReference>
<dbReference type="EMBL" id="DAAGQJ010000162">
    <property type="protein sequence ID" value="HAB4129179.1"/>
    <property type="molecule type" value="Genomic_DNA"/>
</dbReference>
<dbReference type="InterPro" id="IPR022385">
    <property type="entry name" value="Rhs_assc_core"/>
</dbReference>
<sequence>MWAGYIRGFGENAADISNSGAYFHQPLRLPGQYFDDETGLHYNLFRYYAPECGRFVSQDPIGLKGGLNLYAYAPNPIRWIDPLGLYNGEGIRTPGEYTVYYQHQLPTGDYTKSDDYHFKNANEGLYNAMNQDPQLRASLERRYPGIYEHVSPGARNGYSSEPPRGTTWHHANQPGSLELVVFEHHRKYSKIYHPDGTGGRNKWGGGSGCR</sequence>
<feature type="region of interest" description="Disordered" evidence="1">
    <location>
        <begin position="150"/>
        <end position="169"/>
    </location>
</feature>
<reference evidence="5" key="1">
    <citation type="journal article" date="2018" name="Genome Biol.">
        <title>SKESA: strategic k-mer extension for scrupulous assemblies.</title>
        <authorList>
            <person name="Souvorov A."/>
            <person name="Agarwala R."/>
            <person name="Lipman D.J."/>
        </authorList>
    </citation>
    <scope>NUCLEOTIDE SEQUENCE</scope>
    <source>
        <strain evidence="5">Salmonella enterica</strain>
    </source>
</reference>
<dbReference type="InterPro" id="IPR050708">
    <property type="entry name" value="T6SS_VgrG/RHS"/>
</dbReference>
<dbReference type="EMBL" id="DAAGAE010000322">
    <property type="protein sequence ID" value="HAB2228390.1"/>
    <property type="molecule type" value="Genomic_DNA"/>
</dbReference>
<dbReference type="PANTHER" id="PTHR32305:SF15">
    <property type="entry name" value="PROTEIN RHSA-RELATED"/>
    <property type="match status" value="1"/>
</dbReference>
<protein>
    <submittedName>
        <fullName evidence="2">Rhs-family protein</fullName>
    </submittedName>
</protein>
<dbReference type="EMBL" id="AAMJPS010000004">
    <property type="protein sequence ID" value="EDI0343461.1"/>
    <property type="molecule type" value="Genomic_DNA"/>
</dbReference>
<comment type="caution">
    <text evidence="2">The sequence shown here is derived from an EMBL/GenBank/DDBJ whole genome shotgun (WGS) entry which is preliminary data.</text>
</comment>
<dbReference type="PRINTS" id="PR00394">
    <property type="entry name" value="RHSPROTEIN"/>
</dbReference>
<evidence type="ECO:0000313" key="8">
    <source>
        <dbReference type="EMBL" id="HAB5367931.1"/>
    </source>
</evidence>